<feature type="compositionally biased region" description="Low complexity" evidence="1">
    <location>
        <begin position="39"/>
        <end position="54"/>
    </location>
</feature>
<proteinExistence type="predicted"/>
<evidence type="ECO:0000313" key="2">
    <source>
        <dbReference type="EMBL" id="JAT71576.1"/>
    </source>
</evidence>
<sequence>MAEWFSAARAYFVPQPETLEDLDAILQEPDPRVSRDPLRSPSTSSSASLPVSSRGTPAEAYEAGQGRGLGHLLPVARDNAGISPGTSCGRHAQAEAEVSSGWAAYLPPVPSLGSTGTDLLSRAQGSVSSVVTDARERLEGAPLALTGAVAAGAALGGLMAGPLGLAAGAKSGAFLVAAGGVTGAALQRGTSRGAAVQPVARAPREEEMNVLKRG</sequence>
<feature type="region of interest" description="Disordered" evidence="1">
    <location>
        <begin position="28"/>
        <end position="62"/>
    </location>
</feature>
<name>A0A1D1ZXB1_AUXPR</name>
<feature type="region of interest" description="Disordered" evidence="1">
    <location>
        <begin position="192"/>
        <end position="214"/>
    </location>
</feature>
<protein>
    <submittedName>
        <fullName evidence="2">Uncharacterized protein</fullName>
    </submittedName>
</protein>
<feature type="compositionally biased region" description="Basic and acidic residues" evidence="1">
    <location>
        <begin position="29"/>
        <end position="38"/>
    </location>
</feature>
<dbReference type="AlphaFoldDB" id="A0A1D1ZXB1"/>
<accession>A0A1D1ZXB1</accession>
<gene>
    <name evidence="2" type="ORF">g.24482</name>
</gene>
<organism evidence="2">
    <name type="scientific">Auxenochlorella protothecoides</name>
    <name type="common">Green microalga</name>
    <name type="synonym">Chlorella protothecoides</name>
    <dbReference type="NCBI Taxonomy" id="3075"/>
    <lineage>
        <taxon>Eukaryota</taxon>
        <taxon>Viridiplantae</taxon>
        <taxon>Chlorophyta</taxon>
        <taxon>core chlorophytes</taxon>
        <taxon>Trebouxiophyceae</taxon>
        <taxon>Chlorellales</taxon>
        <taxon>Chlorellaceae</taxon>
        <taxon>Auxenochlorella</taxon>
    </lineage>
</organism>
<reference evidence="2" key="1">
    <citation type="submission" date="2015-08" db="EMBL/GenBank/DDBJ databases">
        <authorList>
            <person name="Babu N.S."/>
            <person name="Beckwith C.J."/>
            <person name="Beseler K.G."/>
            <person name="Brison A."/>
            <person name="Carone J.V."/>
            <person name="Caskin T.P."/>
            <person name="Diamond M."/>
            <person name="Durham M.E."/>
            <person name="Foxe J.M."/>
            <person name="Go M."/>
            <person name="Henderson B.A."/>
            <person name="Jones I.B."/>
            <person name="McGettigan J.A."/>
            <person name="Micheletti S.J."/>
            <person name="Nasrallah M.E."/>
            <person name="Ortiz D."/>
            <person name="Piller C.R."/>
            <person name="Privatt S.R."/>
            <person name="Schneider S.L."/>
            <person name="Sharp S."/>
            <person name="Smith T.C."/>
            <person name="Stanton J.D."/>
            <person name="Ullery H.E."/>
            <person name="Wilson R.J."/>
            <person name="Serrano M.G."/>
            <person name="Buck G."/>
            <person name="Lee V."/>
            <person name="Wang Y."/>
            <person name="Carvalho R."/>
            <person name="Voegtly L."/>
            <person name="Shi R."/>
            <person name="Duckworth R."/>
            <person name="Johnson A."/>
            <person name="Loviza R."/>
            <person name="Walstead R."/>
            <person name="Shah Z."/>
            <person name="Kiflezghi M."/>
            <person name="Wade K."/>
            <person name="Ball S.L."/>
            <person name="Bradley K.W."/>
            <person name="Asai D.J."/>
            <person name="Bowman C.A."/>
            <person name="Russell D.A."/>
            <person name="Pope W.H."/>
            <person name="Jacobs-Sera D."/>
            <person name="Hendrix R.W."/>
            <person name="Hatfull G.F."/>
        </authorList>
    </citation>
    <scope>NUCLEOTIDE SEQUENCE</scope>
</reference>
<evidence type="ECO:0000256" key="1">
    <source>
        <dbReference type="SAM" id="MobiDB-lite"/>
    </source>
</evidence>
<dbReference type="EMBL" id="GDKF01007046">
    <property type="protein sequence ID" value="JAT71576.1"/>
    <property type="molecule type" value="Transcribed_RNA"/>
</dbReference>
<feature type="compositionally biased region" description="Basic and acidic residues" evidence="1">
    <location>
        <begin position="202"/>
        <end position="214"/>
    </location>
</feature>